<name>A0A0J6FVK4_9BACL</name>
<gene>
    <name evidence="1" type="ORF">AB986_03590</name>
</gene>
<evidence type="ECO:0000313" key="1">
    <source>
        <dbReference type="EMBL" id="KMM38397.1"/>
    </source>
</evidence>
<accession>A0A0J6FVK4</accession>
<dbReference type="GeneID" id="301326841"/>
<dbReference type="GO" id="GO:0008990">
    <property type="term" value="F:rRNA (guanine-N2-)-methyltransferase activity"/>
    <property type="evidence" value="ECO:0007669"/>
    <property type="project" value="InterPro"/>
</dbReference>
<protein>
    <submittedName>
        <fullName evidence="1">Uncharacterized protein</fullName>
    </submittedName>
</protein>
<dbReference type="RefSeq" id="WP_048309509.1">
    <property type="nucleotide sequence ID" value="NZ_CP119526.1"/>
</dbReference>
<dbReference type="InterPro" id="IPR029063">
    <property type="entry name" value="SAM-dependent_MTases_sf"/>
</dbReference>
<dbReference type="EMBL" id="LELK01000001">
    <property type="protein sequence ID" value="KMM38397.1"/>
    <property type="molecule type" value="Genomic_DNA"/>
</dbReference>
<dbReference type="STRING" id="157733.AB986_03590"/>
<dbReference type="OrthoDB" id="1653798at2"/>
<dbReference type="PANTHER" id="PTHR36112:SF1">
    <property type="entry name" value="RIBOSOMAL RNA SMALL SUBUNIT METHYLTRANSFERASE J"/>
    <property type="match status" value="1"/>
</dbReference>
<keyword evidence="2" id="KW-1185">Reference proteome</keyword>
<comment type="caution">
    <text evidence="1">The sequence shown here is derived from an EMBL/GenBank/DDBJ whole genome shotgun (WGS) entry which is preliminary data.</text>
</comment>
<sequence length="258" mass="29424">MIFTTAGRPTEALILEATRLSGQYNGTYIPRKKRSLKELIDTYRSPVIVAGFDRLFLYTDNALEPVFFHPNSAMFRCKSLLNNRHDVFINASGLTEGMSLLDCTAGLGSDSIVASLITGEKGNVQALEGSKHAILLQEGLKTWQSGNEQIDEAMRRVSVKQNRYEEVLPYLDDQSVDVVYFDPMFEDSILESNGVNAIKQVALYDTLTDDMIREARRVARKRVVLKDFWKSSRFERFGFQQFIRKTAKFHYGILENKE</sequence>
<dbReference type="Proteomes" id="UP000035996">
    <property type="component" value="Unassembled WGS sequence"/>
</dbReference>
<dbReference type="SUPFAM" id="SSF53335">
    <property type="entry name" value="S-adenosyl-L-methionine-dependent methyltransferases"/>
    <property type="match status" value="1"/>
</dbReference>
<dbReference type="AlphaFoldDB" id="A0A0J6FVK4"/>
<dbReference type="PANTHER" id="PTHR36112">
    <property type="entry name" value="RIBOSOMAL RNA SMALL SUBUNIT METHYLTRANSFERASE J"/>
    <property type="match status" value="1"/>
</dbReference>
<dbReference type="Pfam" id="PF04445">
    <property type="entry name" value="SAM_MT"/>
    <property type="match status" value="1"/>
</dbReference>
<dbReference type="InterPro" id="IPR007536">
    <property type="entry name" value="16SrRNA_methylTrfase_J"/>
</dbReference>
<proteinExistence type="predicted"/>
<reference evidence="1" key="1">
    <citation type="submission" date="2015-06" db="EMBL/GenBank/DDBJ databases">
        <authorList>
            <person name="Liu B."/>
            <person name="Wang J."/>
            <person name="Zhu Y."/>
            <person name="Liu G."/>
            <person name="Chen Q."/>
            <person name="Zheng C."/>
            <person name="Che J."/>
            <person name="Ge C."/>
            <person name="Shi H."/>
            <person name="Pan Z."/>
            <person name="Liu X."/>
        </authorList>
    </citation>
    <scope>NUCLEOTIDE SEQUENCE [LARGE SCALE GENOMIC DNA]</scope>
    <source>
        <strain evidence="1">DSM 16346</strain>
    </source>
</reference>
<organism evidence="1 2">
    <name type="scientific">Guptibacillus hwajinpoensis</name>
    <dbReference type="NCBI Taxonomy" id="208199"/>
    <lineage>
        <taxon>Bacteria</taxon>
        <taxon>Bacillati</taxon>
        <taxon>Bacillota</taxon>
        <taxon>Bacilli</taxon>
        <taxon>Bacillales</taxon>
        <taxon>Guptibacillaceae</taxon>
        <taxon>Guptibacillus</taxon>
    </lineage>
</organism>
<dbReference type="Gene3D" id="3.40.50.150">
    <property type="entry name" value="Vaccinia Virus protein VP39"/>
    <property type="match status" value="1"/>
</dbReference>
<evidence type="ECO:0000313" key="2">
    <source>
        <dbReference type="Proteomes" id="UP000035996"/>
    </source>
</evidence>